<comment type="similarity">
    <text evidence="1 5">Belongs to the peptidase S41A family.</text>
</comment>
<evidence type="ECO:0000256" key="4">
    <source>
        <dbReference type="ARBA" id="ARBA00022825"/>
    </source>
</evidence>
<dbReference type="Pfam" id="PF03572">
    <property type="entry name" value="Peptidase_S41"/>
    <property type="match status" value="1"/>
</dbReference>
<dbReference type="Gene3D" id="2.30.42.10">
    <property type="match status" value="1"/>
</dbReference>
<dbReference type="NCBIfam" id="TIGR00225">
    <property type="entry name" value="prc"/>
    <property type="match status" value="1"/>
</dbReference>
<dbReference type="InterPro" id="IPR036034">
    <property type="entry name" value="PDZ_sf"/>
</dbReference>
<sequence>MKKRYLVFILAILLSSFVGYRVGVSKERASLRTMFSIFARVLNEIQRYYVEEKDPVELVEKGIEGMVNSLDPFSEFLTPEESEEWSIATTGEFGGIGIQIGIRDNWLTVIAPIDGTPAYRAGLRAGDRIIEIEGETTKGMKIREAVKRLRGNPGTKVTIKIQRPGLDKPFEVTLIRAIIHIKSVPFYTLLEDNIGYIRLSTFQADAEAEVRAALDSLANMGAKKFILDLRGNPGGLLSEAVRISGLFLGQGKLVVSTRSRIVEMNMEYYTQEDSPYKNNPLVILVDRGSASASEIVSGAIQDWDRGVIVGDTTFGKGSVQRIFKLDEGYELKLTTAKYYTPSGRCIHKEQKEKADSVGLSQKIVEKAYTKILHREVYGGGGIAPDILAKSPQTPEIVARLYPYFFTFAVEYHAAHPQYAGINEKIIQEFTSFLKKKEIKFSMEDFNKAHDFIKLYLDAELQEKYHGMGARYKTVLDQDKVMKKAIEIIKNLDGIETTRKFLEDL</sequence>
<evidence type="ECO:0000256" key="3">
    <source>
        <dbReference type="ARBA" id="ARBA00022801"/>
    </source>
</evidence>
<dbReference type="Gene3D" id="3.30.750.44">
    <property type="match status" value="1"/>
</dbReference>
<dbReference type="Proteomes" id="UP000886014">
    <property type="component" value="Unassembled WGS sequence"/>
</dbReference>
<comment type="caution">
    <text evidence="7">The sequence shown here is derived from an EMBL/GenBank/DDBJ whole genome shotgun (WGS) entry which is preliminary data.</text>
</comment>
<dbReference type="PANTHER" id="PTHR32060">
    <property type="entry name" value="TAIL-SPECIFIC PROTEASE"/>
    <property type="match status" value="1"/>
</dbReference>
<dbReference type="InterPro" id="IPR004447">
    <property type="entry name" value="Peptidase_S41A"/>
</dbReference>
<dbReference type="SMART" id="SM00228">
    <property type="entry name" value="PDZ"/>
    <property type="match status" value="1"/>
</dbReference>
<dbReference type="InterPro" id="IPR005151">
    <property type="entry name" value="Tail-specific_protease"/>
</dbReference>
<dbReference type="CDD" id="cd07560">
    <property type="entry name" value="Peptidase_S41_CPP"/>
    <property type="match status" value="1"/>
</dbReference>
<keyword evidence="2 5" id="KW-0645">Protease</keyword>
<evidence type="ECO:0000259" key="6">
    <source>
        <dbReference type="PROSITE" id="PS50106"/>
    </source>
</evidence>
<evidence type="ECO:0000256" key="1">
    <source>
        <dbReference type="ARBA" id="ARBA00009179"/>
    </source>
</evidence>
<dbReference type="Pfam" id="PF17820">
    <property type="entry name" value="PDZ_6"/>
    <property type="match status" value="1"/>
</dbReference>
<gene>
    <name evidence="7" type="ORF">ENL41_03215</name>
</gene>
<organism evidence="7">
    <name type="scientific">candidate division WOR-3 bacterium</name>
    <dbReference type="NCBI Taxonomy" id="2052148"/>
    <lineage>
        <taxon>Bacteria</taxon>
        <taxon>Bacteria division WOR-3</taxon>
    </lineage>
</organism>
<dbReference type="SUPFAM" id="SSF52096">
    <property type="entry name" value="ClpP/crotonase"/>
    <property type="match status" value="1"/>
</dbReference>
<name>A0A7C5M6Q0_UNCW3</name>
<evidence type="ECO:0000256" key="5">
    <source>
        <dbReference type="RuleBase" id="RU004404"/>
    </source>
</evidence>
<dbReference type="AlphaFoldDB" id="A0A7C5M6Q0"/>
<evidence type="ECO:0000313" key="7">
    <source>
        <dbReference type="EMBL" id="HHF58415.1"/>
    </source>
</evidence>
<dbReference type="CDD" id="cd06782">
    <property type="entry name" value="cpPDZ_CPP-like"/>
    <property type="match status" value="1"/>
</dbReference>
<dbReference type="PANTHER" id="PTHR32060:SF30">
    <property type="entry name" value="CARBOXY-TERMINAL PROCESSING PROTEASE CTPA"/>
    <property type="match status" value="1"/>
</dbReference>
<dbReference type="GO" id="GO:0004175">
    <property type="term" value="F:endopeptidase activity"/>
    <property type="evidence" value="ECO:0007669"/>
    <property type="project" value="TreeGrafter"/>
</dbReference>
<dbReference type="GO" id="GO:0007165">
    <property type="term" value="P:signal transduction"/>
    <property type="evidence" value="ECO:0007669"/>
    <property type="project" value="TreeGrafter"/>
</dbReference>
<accession>A0A7C5M6Q0</accession>
<dbReference type="InterPro" id="IPR029045">
    <property type="entry name" value="ClpP/crotonase-like_dom_sf"/>
</dbReference>
<dbReference type="InterPro" id="IPR041489">
    <property type="entry name" value="PDZ_6"/>
</dbReference>
<dbReference type="InterPro" id="IPR001478">
    <property type="entry name" value="PDZ"/>
</dbReference>
<dbReference type="GO" id="GO:0008236">
    <property type="term" value="F:serine-type peptidase activity"/>
    <property type="evidence" value="ECO:0007669"/>
    <property type="project" value="UniProtKB-KW"/>
</dbReference>
<dbReference type="SUPFAM" id="SSF50156">
    <property type="entry name" value="PDZ domain-like"/>
    <property type="match status" value="1"/>
</dbReference>
<feature type="domain" description="PDZ" evidence="6">
    <location>
        <begin position="94"/>
        <end position="150"/>
    </location>
</feature>
<dbReference type="GO" id="GO:0006508">
    <property type="term" value="P:proteolysis"/>
    <property type="evidence" value="ECO:0007669"/>
    <property type="project" value="UniProtKB-KW"/>
</dbReference>
<dbReference type="FunFam" id="2.30.42.10:FF:000063">
    <property type="entry name" value="Peptidase, S41 family"/>
    <property type="match status" value="1"/>
</dbReference>
<dbReference type="PROSITE" id="PS50106">
    <property type="entry name" value="PDZ"/>
    <property type="match status" value="1"/>
</dbReference>
<reference evidence="7" key="1">
    <citation type="journal article" date="2020" name="mSystems">
        <title>Genome- and Community-Level Interaction Insights into Carbon Utilization and Element Cycling Functions of Hydrothermarchaeota in Hydrothermal Sediment.</title>
        <authorList>
            <person name="Zhou Z."/>
            <person name="Liu Y."/>
            <person name="Xu W."/>
            <person name="Pan J."/>
            <person name="Luo Z.H."/>
            <person name="Li M."/>
        </authorList>
    </citation>
    <scope>NUCLEOTIDE SEQUENCE [LARGE SCALE GENOMIC DNA]</scope>
    <source>
        <strain evidence="7">HyVt-94</strain>
    </source>
</reference>
<evidence type="ECO:0000256" key="2">
    <source>
        <dbReference type="ARBA" id="ARBA00022670"/>
    </source>
</evidence>
<keyword evidence="3 5" id="KW-0378">Hydrolase</keyword>
<dbReference type="Gene3D" id="3.90.226.10">
    <property type="entry name" value="2-enoyl-CoA Hydratase, Chain A, domain 1"/>
    <property type="match status" value="1"/>
</dbReference>
<dbReference type="GO" id="GO:0030288">
    <property type="term" value="C:outer membrane-bounded periplasmic space"/>
    <property type="evidence" value="ECO:0007669"/>
    <property type="project" value="TreeGrafter"/>
</dbReference>
<dbReference type="SMART" id="SM00245">
    <property type="entry name" value="TSPc"/>
    <property type="match status" value="1"/>
</dbReference>
<protein>
    <submittedName>
        <fullName evidence="7">S41 family peptidase</fullName>
    </submittedName>
</protein>
<dbReference type="EMBL" id="DRTV01000226">
    <property type="protein sequence ID" value="HHF58415.1"/>
    <property type="molecule type" value="Genomic_DNA"/>
</dbReference>
<proteinExistence type="inferred from homology"/>
<keyword evidence="4 5" id="KW-0720">Serine protease</keyword>